<proteinExistence type="predicted"/>
<evidence type="ECO:0000256" key="1">
    <source>
        <dbReference type="SAM" id="Phobius"/>
    </source>
</evidence>
<accession>A0A2H0U9D6</accession>
<organism evidence="2 3">
    <name type="scientific">Candidatus Kaiserbacteria bacterium CG10_big_fil_rev_8_21_14_0_10_56_12</name>
    <dbReference type="NCBI Taxonomy" id="1974611"/>
    <lineage>
        <taxon>Bacteria</taxon>
        <taxon>Candidatus Kaiseribacteriota</taxon>
    </lineage>
</organism>
<dbReference type="Proteomes" id="UP000230179">
    <property type="component" value="Unassembled WGS sequence"/>
</dbReference>
<feature type="transmembrane region" description="Helical" evidence="1">
    <location>
        <begin position="23"/>
        <end position="48"/>
    </location>
</feature>
<evidence type="ECO:0000313" key="2">
    <source>
        <dbReference type="EMBL" id="PIR83007.1"/>
    </source>
</evidence>
<keyword evidence="1" id="KW-0812">Transmembrane</keyword>
<keyword evidence="1" id="KW-1133">Transmembrane helix</keyword>
<dbReference type="AlphaFoldDB" id="A0A2H0U9D6"/>
<keyword evidence="1" id="KW-0472">Membrane</keyword>
<sequence>MKNLARKLKKLLFVRRDETKNKWWHRLALVLIYSGAVIGGLFFTTLALSELSDLEEYQSYSYSYSFEQGYEFLDGEEIGCSLNIFDSSLPPSFSWRCGSQKEIIEKYNDFVRGVLVTDEVKQKCVDVPPTSNQTGRYIPTRERDYVADECRTLLYSTEAIKPGLDLSALGVSETIFSSDQRLFLKDSYEKLKNLKAKRTLEAWNSGGIVIDVLQMLLVIVVGIIAWIVFWESIIYRTILFVVFGRRE</sequence>
<protein>
    <submittedName>
        <fullName evidence="2">Uncharacterized protein</fullName>
    </submittedName>
</protein>
<name>A0A2H0U9D6_9BACT</name>
<evidence type="ECO:0000313" key="3">
    <source>
        <dbReference type="Proteomes" id="UP000230179"/>
    </source>
</evidence>
<gene>
    <name evidence="2" type="ORF">COU19_02470</name>
</gene>
<comment type="caution">
    <text evidence="2">The sequence shown here is derived from an EMBL/GenBank/DDBJ whole genome shotgun (WGS) entry which is preliminary data.</text>
</comment>
<dbReference type="EMBL" id="PFBL01000021">
    <property type="protein sequence ID" value="PIR83007.1"/>
    <property type="molecule type" value="Genomic_DNA"/>
</dbReference>
<reference evidence="3" key="1">
    <citation type="submission" date="2017-09" db="EMBL/GenBank/DDBJ databases">
        <title>Depth-based differentiation of microbial function through sediment-hosted aquifers and enrichment of novel symbionts in the deep terrestrial subsurface.</title>
        <authorList>
            <person name="Probst A.J."/>
            <person name="Ladd B."/>
            <person name="Jarett J.K."/>
            <person name="Geller-Mcgrath D.E."/>
            <person name="Sieber C.M.K."/>
            <person name="Emerson J.B."/>
            <person name="Anantharaman K."/>
            <person name="Thomas B.C."/>
            <person name="Malmstrom R."/>
            <person name="Stieglmeier M."/>
            <person name="Klingl A."/>
            <person name="Woyke T."/>
            <person name="Ryan C.M."/>
            <person name="Banfield J.F."/>
        </authorList>
    </citation>
    <scope>NUCLEOTIDE SEQUENCE [LARGE SCALE GENOMIC DNA]</scope>
</reference>
<feature type="transmembrane region" description="Helical" evidence="1">
    <location>
        <begin position="208"/>
        <end position="229"/>
    </location>
</feature>